<protein>
    <submittedName>
        <fullName evidence="1">Uncharacterized protein</fullName>
    </submittedName>
</protein>
<organism evidence="1 2">
    <name type="scientific">Symbiodinium natans</name>
    <dbReference type="NCBI Taxonomy" id="878477"/>
    <lineage>
        <taxon>Eukaryota</taxon>
        <taxon>Sar</taxon>
        <taxon>Alveolata</taxon>
        <taxon>Dinophyceae</taxon>
        <taxon>Suessiales</taxon>
        <taxon>Symbiodiniaceae</taxon>
        <taxon>Symbiodinium</taxon>
    </lineage>
</organism>
<dbReference type="Proteomes" id="UP000604046">
    <property type="component" value="Unassembled WGS sequence"/>
</dbReference>
<dbReference type="OrthoDB" id="409287at2759"/>
<evidence type="ECO:0000313" key="2">
    <source>
        <dbReference type="Proteomes" id="UP000604046"/>
    </source>
</evidence>
<sequence>MARQASVSRTASRMRRMTVPSSPVRCCAEVSLVVFVLVACLGSFPAGWIGSSRPGLVRSRSILRIPARVHAGEPAFRPAYGFERASPLGPRPQEGEVVAGLRTWLKQMGLEEHLPAANAWCEEMGASVMAEIIEDLEDFVEGMDLNDEDAQKLRKRGKVALSNLLQRGEIIEQQAVVESEEEFMTSGRTFLKKPMKAS</sequence>
<dbReference type="EMBL" id="CAJNDS010000524">
    <property type="protein sequence ID" value="CAE7215204.1"/>
    <property type="molecule type" value="Genomic_DNA"/>
</dbReference>
<name>A0A812K1B6_9DINO</name>
<gene>
    <name evidence="1" type="ORF">SNAT2548_LOCUS7530</name>
</gene>
<reference evidence="1" key="1">
    <citation type="submission" date="2021-02" db="EMBL/GenBank/DDBJ databases">
        <authorList>
            <person name="Dougan E. K."/>
            <person name="Rhodes N."/>
            <person name="Thang M."/>
            <person name="Chan C."/>
        </authorList>
    </citation>
    <scope>NUCLEOTIDE SEQUENCE</scope>
</reference>
<keyword evidence="2" id="KW-1185">Reference proteome</keyword>
<proteinExistence type="predicted"/>
<accession>A0A812K1B6</accession>
<dbReference type="AlphaFoldDB" id="A0A812K1B6"/>
<evidence type="ECO:0000313" key="1">
    <source>
        <dbReference type="EMBL" id="CAE7215204.1"/>
    </source>
</evidence>
<comment type="caution">
    <text evidence="1">The sequence shown here is derived from an EMBL/GenBank/DDBJ whole genome shotgun (WGS) entry which is preliminary data.</text>
</comment>